<reference evidence="10 11" key="1">
    <citation type="submission" date="2023-03" db="EMBL/GenBank/DDBJ databases">
        <title>Bacillus Genome Sequencing.</title>
        <authorList>
            <person name="Dunlap C."/>
        </authorList>
    </citation>
    <scope>NUCLEOTIDE SEQUENCE [LARGE SCALE GENOMIC DNA]</scope>
    <source>
        <strain evidence="10 11">B-23453</strain>
    </source>
</reference>
<feature type="binding site" evidence="7">
    <location>
        <position position="77"/>
    </location>
    <ligand>
        <name>L-aspartate</name>
        <dbReference type="ChEBI" id="CHEBI:29991"/>
    </ligand>
</feature>
<evidence type="ECO:0000256" key="7">
    <source>
        <dbReference type="HAMAP-Rule" id="MF_00001"/>
    </source>
</evidence>
<name>A0ABU6MCJ2_9BACI</name>
<keyword evidence="3 7" id="KW-0808">Transferase</keyword>
<evidence type="ECO:0000313" key="10">
    <source>
        <dbReference type="EMBL" id="MED1202143.1"/>
    </source>
</evidence>
<evidence type="ECO:0000256" key="1">
    <source>
        <dbReference type="ARBA" id="ARBA00004852"/>
    </source>
</evidence>
<comment type="similarity">
    <text evidence="2 7">Belongs to the aspartate/ornithine carbamoyltransferase superfamily. ATCase family.</text>
</comment>
<evidence type="ECO:0000256" key="4">
    <source>
        <dbReference type="ARBA" id="ARBA00022975"/>
    </source>
</evidence>
<feature type="binding site" evidence="7">
    <location>
        <position position="127"/>
    </location>
    <ligand>
        <name>carbamoyl phosphate</name>
        <dbReference type="ChEBI" id="CHEBI:58228"/>
    </ligand>
</feature>
<dbReference type="PROSITE" id="PS00097">
    <property type="entry name" value="CARBAMOYLTRANSFERASE"/>
    <property type="match status" value="1"/>
</dbReference>
<evidence type="ECO:0000256" key="6">
    <source>
        <dbReference type="ARBA" id="ARBA00048859"/>
    </source>
</evidence>
<protein>
    <recommendedName>
        <fullName evidence="7">Aspartate carbamoyltransferase</fullName>
        <ecNumber evidence="7">2.1.3.2</ecNumber>
    </recommendedName>
    <alternativeName>
        <fullName evidence="7">Aspartate transcarbamylase</fullName>
        <shortName evidence="7">ATCase</shortName>
    </alternativeName>
</protein>
<dbReference type="InterPro" id="IPR006132">
    <property type="entry name" value="Asp/Orn_carbamoyltranf_P-bd"/>
</dbReference>
<feature type="binding site" evidence="7">
    <location>
        <position position="99"/>
    </location>
    <ligand>
        <name>carbamoyl phosphate</name>
        <dbReference type="ChEBI" id="CHEBI:58228"/>
    </ligand>
</feature>
<dbReference type="PRINTS" id="PR00100">
    <property type="entry name" value="AOTCASE"/>
</dbReference>
<evidence type="ECO:0000256" key="5">
    <source>
        <dbReference type="ARBA" id="ARBA00043884"/>
    </source>
</evidence>
<evidence type="ECO:0000256" key="3">
    <source>
        <dbReference type="ARBA" id="ARBA00022679"/>
    </source>
</evidence>
<dbReference type="InterPro" id="IPR036901">
    <property type="entry name" value="Asp/Orn_carbamoylTrfase_sf"/>
</dbReference>
<feature type="binding site" evidence="7">
    <location>
        <position position="212"/>
    </location>
    <ligand>
        <name>L-aspartate</name>
        <dbReference type="ChEBI" id="CHEBI:29991"/>
    </ligand>
</feature>
<comment type="function">
    <text evidence="5 7">Catalyzes the condensation of carbamoyl phosphate and aspartate to form carbamoyl aspartate and inorganic phosphate, the committed step in the de novo pyrimidine nucleotide biosynthesis pathway.</text>
</comment>
<gene>
    <name evidence="7" type="primary">pyrB</name>
    <name evidence="10" type="ORF">P4T90_03435</name>
</gene>
<feature type="binding site" evidence="7">
    <location>
        <position position="253"/>
    </location>
    <ligand>
        <name>carbamoyl phosphate</name>
        <dbReference type="ChEBI" id="CHEBI:58228"/>
    </ligand>
</feature>
<keyword evidence="4 7" id="KW-0665">Pyrimidine biosynthesis</keyword>
<dbReference type="GO" id="GO:0004070">
    <property type="term" value="F:aspartate carbamoyltransferase activity"/>
    <property type="evidence" value="ECO:0007669"/>
    <property type="project" value="UniProtKB-EC"/>
</dbReference>
<dbReference type="InterPro" id="IPR006131">
    <property type="entry name" value="Asp_carbamoyltransf_Asp/Orn-bd"/>
</dbReference>
<evidence type="ECO:0000259" key="8">
    <source>
        <dbReference type="Pfam" id="PF00185"/>
    </source>
</evidence>
<dbReference type="PANTHER" id="PTHR45753">
    <property type="entry name" value="ORNITHINE CARBAMOYLTRANSFERASE, MITOCHONDRIAL"/>
    <property type="match status" value="1"/>
</dbReference>
<feature type="binding site" evidence="7">
    <location>
        <position position="130"/>
    </location>
    <ligand>
        <name>carbamoyl phosphate</name>
        <dbReference type="ChEBI" id="CHEBI:58228"/>
    </ligand>
</feature>
<dbReference type="HAMAP" id="MF_00001">
    <property type="entry name" value="Asp_carb_tr"/>
    <property type="match status" value="1"/>
</dbReference>
<dbReference type="InterPro" id="IPR006130">
    <property type="entry name" value="Asp/Orn_carbamoylTrfase"/>
</dbReference>
<dbReference type="NCBIfam" id="NF002032">
    <property type="entry name" value="PRK00856.1"/>
    <property type="match status" value="1"/>
</dbReference>
<dbReference type="Proteomes" id="UP001341444">
    <property type="component" value="Unassembled WGS sequence"/>
</dbReference>
<dbReference type="Pfam" id="PF02729">
    <property type="entry name" value="OTCace_N"/>
    <property type="match status" value="1"/>
</dbReference>
<dbReference type="Gene3D" id="3.40.50.1370">
    <property type="entry name" value="Aspartate/ornithine carbamoyltransferase"/>
    <property type="match status" value="2"/>
</dbReference>
<comment type="subunit">
    <text evidence="7">Heterododecamer (2C3:3R2) of six catalytic PyrB chains organized as two trimers (C3), and six regulatory PyrI chains organized as three dimers (R2).</text>
</comment>
<accession>A0ABU6MCJ2</accession>
<evidence type="ECO:0000259" key="9">
    <source>
        <dbReference type="Pfam" id="PF02729"/>
    </source>
</evidence>
<feature type="binding site" evidence="7">
    <location>
        <position position="49"/>
    </location>
    <ligand>
        <name>carbamoyl phosphate</name>
        <dbReference type="ChEBI" id="CHEBI:58228"/>
    </ligand>
</feature>
<sequence>MKHLLSISQLTTTEITEILHDAEMFAKGDCRIQKGLGYAANLFFEPSTRTKSSFEMAERKIGLDIIPFEASTSSVQKGETLYDTVKTLEMIGVNVVVIRHPQNHFYLSLMENIHIPVINGGDGSGQHPTQCLLDLFTIQQEFGGFKGLEVAIVGDISHSRVARSNQEALNRLGAKVLFSGPHEWSDPSFQENGQYIELDEAVERADVVMMLRVQHERHGGSIGFSPDQYHLKYGLTADREKRMKKSSIIMHPAPVNRNVELADELVECKRSRIFKQIQNGVFTRMAVLKRALEF</sequence>
<keyword evidence="11" id="KW-1185">Reference proteome</keyword>
<dbReference type="NCBIfam" id="TIGR00670">
    <property type="entry name" value="asp_carb_tr"/>
    <property type="match status" value="1"/>
</dbReference>
<feature type="binding site" evidence="7">
    <location>
        <position position="160"/>
    </location>
    <ligand>
        <name>L-aspartate</name>
        <dbReference type="ChEBI" id="CHEBI:29991"/>
    </ligand>
</feature>
<dbReference type="PANTHER" id="PTHR45753:SF6">
    <property type="entry name" value="ASPARTATE CARBAMOYLTRANSFERASE"/>
    <property type="match status" value="1"/>
</dbReference>
<comment type="pathway">
    <text evidence="1 7">Pyrimidine metabolism; UMP biosynthesis via de novo pathway; (S)-dihydroorotate from bicarbonate: step 2/3.</text>
</comment>
<feature type="domain" description="Aspartate/ornithine carbamoyltransferase carbamoyl-P binding" evidence="9">
    <location>
        <begin position="2"/>
        <end position="140"/>
    </location>
</feature>
<dbReference type="EC" id="2.1.3.2" evidence="7"/>
<comment type="catalytic activity">
    <reaction evidence="6 7">
        <text>carbamoyl phosphate + L-aspartate = N-carbamoyl-L-aspartate + phosphate + H(+)</text>
        <dbReference type="Rhea" id="RHEA:20013"/>
        <dbReference type="ChEBI" id="CHEBI:15378"/>
        <dbReference type="ChEBI" id="CHEBI:29991"/>
        <dbReference type="ChEBI" id="CHEBI:32814"/>
        <dbReference type="ChEBI" id="CHEBI:43474"/>
        <dbReference type="ChEBI" id="CHEBI:58228"/>
        <dbReference type="EC" id="2.1.3.2"/>
    </reaction>
</comment>
<dbReference type="InterPro" id="IPR002082">
    <property type="entry name" value="Asp_carbamoyltransf"/>
</dbReference>
<dbReference type="RefSeq" id="WP_066264791.1">
    <property type="nucleotide sequence ID" value="NZ_JARMAB010000004.1"/>
</dbReference>
<dbReference type="EMBL" id="JARMAB010000004">
    <property type="protein sequence ID" value="MED1202143.1"/>
    <property type="molecule type" value="Genomic_DNA"/>
</dbReference>
<dbReference type="SUPFAM" id="SSF53671">
    <property type="entry name" value="Aspartate/ornithine carbamoyltransferase"/>
    <property type="match status" value="1"/>
</dbReference>
<proteinExistence type="inferred from homology"/>
<dbReference type="PRINTS" id="PR00101">
    <property type="entry name" value="ATCASE"/>
</dbReference>
<feature type="binding site" evidence="7">
    <location>
        <position position="50"/>
    </location>
    <ligand>
        <name>carbamoyl phosphate</name>
        <dbReference type="ChEBI" id="CHEBI:58228"/>
    </ligand>
</feature>
<evidence type="ECO:0000256" key="2">
    <source>
        <dbReference type="ARBA" id="ARBA00008896"/>
    </source>
</evidence>
<feature type="domain" description="Aspartate/ornithine carbamoyltransferase Asp/Orn-binding" evidence="8">
    <location>
        <begin position="146"/>
        <end position="289"/>
    </location>
</feature>
<evidence type="ECO:0000313" key="11">
    <source>
        <dbReference type="Proteomes" id="UP001341444"/>
    </source>
</evidence>
<dbReference type="Pfam" id="PF00185">
    <property type="entry name" value="OTCace"/>
    <property type="match status" value="1"/>
</dbReference>
<organism evidence="10 11">
    <name type="scientific">Heyndrickxia acidicola</name>
    <dbReference type="NCBI Taxonomy" id="209389"/>
    <lineage>
        <taxon>Bacteria</taxon>
        <taxon>Bacillati</taxon>
        <taxon>Bacillota</taxon>
        <taxon>Bacilli</taxon>
        <taxon>Bacillales</taxon>
        <taxon>Bacillaceae</taxon>
        <taxon>Heyndrickxia</taxon>
    </lineage>
</organism>
<feature type="binding site" evidence="7">
    <location>
        <position position="254"/>
    </location>
    <ligand>
        <name>carbamoyl phosphate</name>
        <dbReference type="ChEBI" id="CHEBI:58228"/>
    </ligand>
</feature>
<comment type="caution">
    <text evidence="10">The sequence shown here is derived from an EMBL/GenBank/DDBJ whole genome shotgun (WGS) entry which is preliminary data.</text>
</comment>